<dbReference type="AlphaFoldDB" id="A0A9P6XR14"/>
<gene>
    <name evidence="1" type="ORF">G6F50_017076</name>
</gene>
<evidence type="ECO:0000313" key="1">
    <source>
        <dbReference type="EMBL" id="KAG1530803.1"/>
    </source>
</evidence>
<sequence>MPHAALEITASGAPPNVVTSATPINALRVHATGSSSGFLTQGQTSAWANISKPITISGGNRITRQPVASARIAVPTRNTRKNGSHE</sequence>
<name>A0A9P6XR14_9FUNG</name>
<organism evidence="1 2">
    <name type="scientific">Rhizopus delemar</name>
    <dbReference type="NCBI Taxonomy" id="936053"/>
    <lineage>
        <taxon>Eukaryota</taxon>
        <taxon>Fungi</taxon>
        <taxon>Fungi incertae sedis</taxon>
        <taxon>Mucoromycota</taxon>
        <taxon>Mucoromycotina</taxon>
        <taxon>Mucoromycetes</taxon>
        <taxon>Mucorales</taxon>
        <taxon>Mucorineae</taxon>
        <taxon>Rhizopodaceae</taxon>
        <taxon>Rhizopus</taxon>
    </lineage>
</organism>
<keyword evidence="2" id="KW-1185">Reference proteome</keyword>
<comment type="caution">
    <text evidence="1">The sequence shown here is derived from an EMBL/GenBank/DDBJ whole genome shotgun (WGS) entry which is preliminary data.</text>
</comment>
<accession>A0A9P6XR14</accession>
<dbReference type="Proteomes" id="UP000740926">
    <property type="component" value="Unassembled WGS sequence"/>
</dbReference>
<reference evidence="1 2" key="1">
    <citation type="journal article" date="2020" name="Microb. Genom.">
        <title>Genetic diversity of clinical and environmental Mucorales isolates obtained from an investigation of mucormycosis cases among solid organ transplant recipients.</title>
        <authorList>
            <person name="Nguyen M.H."/>
            <person name="Kaul D."/>
            <person name="Muto C."/>
            <person name="Cheng S.J."/>
            <person name="Richter R.A."/>
            <person name="Bruno V.M."/>
            <person name="Liu G."/>
            <person name="Beyhan S."/>
            <person name="Sundermann A.J."/>
            <person name="Mounaud S."/>
            <person name="Pasculle A.W."/>
            <person name="Nierman W.C."/>
            <person name="Driscoll E."/>
            <person name="Cumbie R."/>
            <person name="Clancy C.J."/>
            <person name="Dupont C.L."/>
        </authorList>
    </citation>
    <scope>NUCLEOTIDE SEQUENCE [LARGE SCALE GENOMIC DNA]</scope>
    <source>
        <strain evidence="1 2">GL24</strain>
    </source>
</reference>
<proteinExistence type="predicted"/>
<evidence type="ECO:0000313" key="2">
    <source>
        <dbReference type="Proteomes" id="UP000740926"/>
    </source>
</evidence>
<protein>
    <submittedName>
        <fullName evidence="1">Uncharacterized protein</fullName>
    </submittedName>
</protein>
<dbReference type="EMBL" id="JAANIU010011823">
    <property type="protein sequence ID" value="KAG1530803.1"/>
    <property type="molecule type" value="Genomic_DNA"/>
</dbReference>